<accession>A0ABD5UV65</accession>
<dbReference type="PANTHER" id="PTHR41913">
    <property type="entry name" value="DUF1684 DOMAIN-CONTAINING PROTEIN"/>
    <property type="match status" value="1"/>
</dbReference>
<organism evidence="2 3">
    <name type="scientific">Halopenitus salinus</name>
    <dbReference type="NCBI Taxonomy" id="1198295"/>
    <lineage>
        <taxon>Archaea</taxon>
        <taxon>Methanobacteriati</taxon>
        <taxon>Methanobacteriota</taxon>
        <taxon>Stenosarchaea group</taxon>
        <taxon>Halobacteria</taxon>
        <taxon>Halobacteriales</taxon>
        <taxon>Haloferacaceae</taxon>
        <taxon>Halopenitus</taxon>
    </lineage>
</organism>
<keyword evidence="3" id="KW-1185">Reference proteome</keyword>
<reference evidence="2 3" key="1">
    <citation type="journal article" date="2019" name="Int. J. Syst. Evol. Microbiol.">
        <title>The Global Catalogue of Microorganisms (GCM) 10K type strain sequencing project: providing services to taxonomists for standard genome sequencing and annotation.</title>
        <authorList>
            <consortium name="The Broad Institute Genomics Platform"/>
            <consortium name="The Broad Institute Genome Sequencing Center for Infectious Disease"/>
            <person name="Wu L."/>
            <person name="Ma J."/>
        </authorList>
    </citation>
    <scope>NUCLEOTIDE SEQUENCE [LARGE SCALE GENOMIC DNA]</scope>
    <source>
        <strain evidence="2 3">SKJ47</strain>
    </source>
</reference>
<dbReference type="Proteomes" id="UP001596296">
    <property type="component" value="Unassembled WGS sequence"/>
</dbReference>
<dbReference type="InterPro" id="IPR012467">
    <property type="entry name" value="DUF1684"/>
</dbReference>
<feature type="compositionally biased region" description="Basic and acidic residues" evidence="1">
    <location>
        <begin position="30"/>
        <end position="44"/>
    </location>
</feature>
<proteinExistence type="predicted"/>
<dbReference type="Gene3D" id="6.10.250.1680">
    <property type="match status" value="1"/>
</dbReference>
<evidence type="ECO:0000256" key="1">
    <source>
        <dbReference type="SAM" id="MobiDB-lite"/>
    </source>
</evidence>
<dbReference type="EMBL" id="JBHSXL010000009">
    <property type="protein sequence ID" value="MFC6892998.1"/>
    <property type="molecule type" value="Genomic_DNA"/>
</dbReference>
<sequence>MSDGYTSRLEESRAEKDEFFAEHPQSPIPPEDRESFDGLRYFDPDPDHRVEATVRVHDDPEPVEMETTAGPNVRYLRVMSFEFELDGETHTLSAYRQETEEDAVLFVPFRDKTTGQETYRHGRYIELEPETEPTDGDRVVIDFNLAYNPFCAYSETFSCPLAPEENWLETEIRAGERTLTE</sequence>
<dbReference type="RefSeq" id="WP_379744119.1">
    <property type="nucleotide sequence ID" value="NZ_JBHSVN010000001.1"/>
</dbReference>
<dbReference type="AlphaFoldDB" id="A0ABD5UV65"/>
<feature type="region of interest" description="Disordered" evidence="1">
    <location>
        <begin position="1"/>
        <end position="44"/>
    </location>
</feature>
<name>A0ABD5UV65_9EURY</name>
<dbReference type="PANTHER" id="PTHR41913:SF1">
    <property type="entry name" value="DUF1684 DOMAIN-CONTAINING PROTEIN"/>
    <property type="match status" value="1"/>
</dbReference>
<gene>
    <name evidence="2" type="ORF">ACFQE9_10340</name>
</gene>
<evidence type="ECO:0000313" key="2">
    <source>
        <dbReference type="EMBL" id="MFC6892998.1"/>
    </source>
</evidence>
<comment type="caution">
    <text evidence="2">The sequence shown here is derived from an EMBL/GenBank/DDBJ whole genome shotgun (WGS) entry which is preliminary data.</text>
</comment>
<evidence type="ECO:0000313" key="3">
    <source>
        <dbReference type="Proteomes" id="UP001596296"/>
    </source>
</evidence>
<feature type="compositionally biased region" description="Basic and acidic residues" evidence="1">
    <location>
        <begin position="8"/>
        <end position="21"/>
    </location>
</feature>
<protein>
    <submittedName>
        <fullName evidence="2">DUF1684 domain-containing protein</fullName>
    </submittedName>
</protein>
<dbReference type="Pfam" id="PF07920">
    <property type="entry name" value="DUF1684"/>
    <property type="match status" value="1"/>
</dbReference>